<keyword evidence="9" id="KW-1185">Reference proteome</keyword>
<feature type="transmembrane region" description="Helical" evidence="7">
    <location>
        <begin position="332"/>
        <end position="357"/>
    </location>
</feature>
<accession>A0A316ALN5</accession>
<dbReference type="PANTHER" id="PTHR42925">
    <property type="entry name" value="MULTIDRUG AND TOXIN EFFLUX PROTEIN MATE FAMILY"/>
    <property type="match status" value="1"/>
</dbReference>
<evidence type="ECO:0000256" key="1">
    <source>
        <dbReference type="ARBA" id="ARBA00004651"/>
    </source>
</evidence>
<dbReference type="EMBL" id="UHJJ01000003">
    <property type="protein sequence ID" value="SUQ13505.1"/>
    <property type="molecule type" value="Genomic_DNA"/>
</dbReference>
<evidence type="ECO:0000256" key="5">
    <source>
        <dbReference type="ARBA" id="ARBA00022989"/>
    </source>
</evidence>
<feature type="transmembrane region" description="Helical" evidence="7">
    <location>
        <begin position="402"/>
        <end position="424"/>
    </location>
</feature>
<dbReference type="GO" id="GO:0015297">
    <property type="term" value="F:antiporter activity"/>
    <property type="evidence" value="ECO:0007669"/>
    <property type="project" value="InterPro"/>
</dbReference>
<feature type="transmembrane region" description="Helical" evidence="7">
    <location>
        <begin position="295"/>
        <end position="312"/>
    </location>
</feature>
<reference evidence="9" key="1">
    <citation type="submission" date="2017-07" db="EMBL/GenBank/DDBJ databases">
        <authorList>
            <person name="Varghese N."/>
            <person name="Submissions S."/>
        </authorList>
    </citation>
    <scope>NUCLEOTIDE SEQUENCE [LARGE SCALE GENOMIC DNA]</scope>
    <source>
        <strain evidence="9">NLAE-zl-C134</strain>
    </source>
</reference>
<keyword evidence="5 7" id="KW-1133">Transmembrane helix</keyword>
<feature type="transmembrane region" description="Helical" evidence="7">
    <location>
        <begin position="144"/>
        <end position="164"/>
    </location>
</feature>
<dbReference type="Proteomes" id="UP000254051">
    <property type="component" value="Unassembled WGS sequence"/>
</dbReference>
<evidence type="ECO:0000313" key="8">
    <source>
        <dbReference type="EMBL" id="SUQ13505.1"/>
    </source>
</evidence>
<dbReference type="InterPro" id="IPR002528">
    <property type="entry name" value="MATE_fam"/>
</dbReference>
<dbReference type="InterPro" id="IPR048279">
    <property type="entry name" value="MdtK-like"/>
</dbReference>
<keyword evidence="6 7" id="KW-0472">Membrane</keyword>
<gene>
    <name evidence="8" type="ORF">SAMN05216529_103235</name>
</gene>
<feature type="transmembrane region" description="Helical" evidence="7">
    <location>
        <begin position="251"/>
        <end position="275"/>
    </location>
</feature>
<dbReference type="RefSeq" id="WP_109709491.1">
    <property type="nucleotide sequence ID" value="NZ_QGDS01000003.1"/>
</dbReference>
<dbReference type="CDD" id="cd13134">
    <property type="entry name" value="MATE_like_8"/>
    <property type="match status" value="1"/>
</dbReference>
<dbReference type="OrthoDB" id="9780160at2"/>
<dbReference type="GO" id="GO:0042910">
    <property type="term" value="F:xenobiotic transmembrane transporter activity"/>
    <property type="evidence" value="ECO:0007669"/>
    <property type="project" value="InterPro"/>
</dbReference>
<evidence type="ECO:0000256" key="7">
    <source>
        <dbReference type="SAM" id="Phobius"/>
    </source>
</evidence>
<evidence type="ECO:0000256" key="3">
    <source>
        <dbReference type="ARBA" id="ARBA00022475"/>
    </source>
</evidence>
<evidence type="ECO:0000256" key="6">
    <source>
        <dbReference type="ARBA" id="ARBA00023136"/>
    </source>
</evidence>
<sequence>MLLKKRKVYKENNLNIDWGKFYRDVFALVIPMALQNLINVGVNAADVIMLGKVNETALSGAALANQVQFVMVLFLFGLTSGATVLTAQYWGKGDKKTIEKILGLGIKAAILVTAIFALAALLIPGLLMQIFTSEPAVISEGIKYLRIVSFSYIIMGITQVYLYIMRSVERVIVATVVYLASLICNVILNSIFIFGLLGFPVMGIEGAALGTLIARILELLLVLGYSRLFNKDIKFRFRYLLRTEKVLVKDFLHYAMPVVLNEIMWGLGVAANTAILGHMGSSVVAANSVAQVARQLATVVAFGLSSATAIYLGKTIGEKKLEHAKAYAHRFLILSVVMGAIGGVLILVVSPVAATALSLTAAAKQNLRFMFFVMSYFVAAQAFNTTMIVGTFRSGGDTRFGLIMDVATMWGGSILLGFIAAFVLKFSIPVVYVILMSDELIKIPITWFRYRSYKWLKNVTREEIEINK</sequence>
<comment type="subcellular location">
    <subcellularLocation>
        <location evidence="1">Cell membrane</location>
        <topology evidence="1">Multi-pass membrane protein</topology>
    </subcellularLocation>
</comment>
<name>A0A316ALN5_9FIRM</name>
<feature type="transmembrane region" description="Helical" evidence="7">
    <location>
        <begin position="21"/>
        <end position="42"/>
    </location>
</feature>
<keyword evidence="4 7" id="KW-0812">Transmembrane</keyword>
<evidence type="ECO:0000313" key="9">
    <source>
        <dbReference type="Proteomes" id="UP000254051"/>
    </source>
</evidence>
<dbReference type="AlphaFoldDB" id="A0A316ALN5"/>
<feature type="transmembrane region" description="Helical" evidence="7">
    <location>
        <begin position="369"/>
        <end position="390"/>
    </location>
</feature>
<dbReference type="InterPro" id="IPR047135">
    <property type="entry name" value="YsiQ"/>
</dbReference>
<keyword evidence="3" id="KW-1003">Cell membrane</keyword>
<dbReference type="PANTHER" id="PTHR42925:SF2">
    <property type="entry name" value="NA+ DRIVEN MULTIDRUG EFFLUX PUMP"/>
    <property type="match status" value="1"/>
</dbReference>
<feature type="transmembrane region" description="Helical" evidence="7">
    <location>
        <begin position="62"/>
        <end position="87"/>
    </location>
</feature>
<feature type="transmembrane region" description="Helical" evidence="7">
    <location>
        <begin position="108"/>
        <end position="132"/>
    </location>
</feature>
<dbReference type="NCBIfam" id="TIGR00797">
    <property type="entry name" value="matE"/>
    <property type="match status" value="1"/>
</dbReference>
<dbReference type="Pfam" id="PF01554">
    <property type="entry name" value="MatE"/>
    <property type="match status" value="2"/>
</dbReference>
<dbReference type="PIRSF" id="PIRSF006603">
    <property type="entry name" value="DinF"/>
    <property type="match status" value="1"/>
</dbReference>
<protein>
    <submittedName>
        <fullName evidence="8">Putative efflux protein, MATE family</fullName>
    </submittedName>
</protein>
<feature type="transmembrane region" description="Helical" evidence="7">
    <location>
        <begin position="176"/>
        <end position="201"/>
    </location>
</feature>
<evidence type="ECO:0000256" key="4">
    <source>
        <dbReference type="ARBA" id="ARBA00022692"/>
    </source>
</evidence>
<organism evidence="8 9">
    <name type="scientific">Faecalicatena contorta</name>
    <dbReference type="NCBI Taxonomy" id="39482"/>
    <lineage>
        <taxon>Bacteria</taxon>
        <taxon>Bacillati</taxon>
        <taxon>Bacillota</taxon>
        <taxon>Clostridia</taxon>
        <taxon>Lachnospirales</taxon>
        <taxon>Lachnospiraceae</taxon>
        <taxon>Faecalicatena</taxon>
    </lineage>
</organism>
<feature type="transmembrane region" description="Helical" evidence="7">
    <location>
        <begin position="207"/>
        <end position="230"/>
    </location>
</feature>
<proteinExistence type="predicted"/>
<evidence type="ECO:0000256" key="2">
    <source>
        <dbReference type="ARBA" id="ARBA00022448"/>
    </source>
</evidence>
<keyword evidence="2" id="KW-0813">Transport</keyword>
<dbReference type="GO" id="GO:0005886">
    <property type="term" value="C:plasma membrane"/>
    <property type="evidence" value="ECO:0007669"/>
    <property type="project" value="UniProtKB-SubCell"/>
</dbReference>